<dbReference type="PANTHER" id="PTHR46732:SF8">
    <property type="entry name" value="ATP-DEPENDENT PROTEASE LA (LON) DOMAIN PROTEIN"/>
    <property type="match status" value="1"/>
</dbReference>
<dbReference type="PROSITE" id="PS51787">
    <property type="entry name" value="LON_N"/>
    <property type="match status" value="1"/>
</dbReference>
<dbReference type="EMBL" id="CP008941">
    <property type="protein sequence ID" value="AIK95520.1"/>
    <property type="molecule type" value="Genomic_DNA"/>
</dbReference>
<dbReference type="HOGENOM" id="CLU_048359_2_1_5"/>
<sequence length="223" mass="25029">MKNWINLTSIDDLPRQIPLFMVRGAILLPKANLPLPVFDAAHLAMISDCMTSNKLLGLIQPSASMRGPTDLDRFGLFETGCLAKIVDVVEHEENKLVAELEGVMRFRLVDQAESKEGYPIATVDYTAYSSDLIDEVDFHMDRPRLLRALKPYFDRLDIAPNWEEINQTSNHKLLTALSMACPLPPSEKQALLETESIQEQSQMITLLIEMAALGGNTENTTYH</sequence>
<dbReference type="SMART" id="SM00464">
    <property type="entry name" value="LON"/>
    <property type="match status" value="1"/>
</dbReference>
<dbReference type="Pfam" id="PF02190">
    <property type="entry name" value="LON_substr_bdg"/>
    <property type="match status" value="1"/>
</dbReference>
<keyword evidence="3" id="KW-1185">Reference proteome</keyword>
<dbReference type="KEGG" id="paca:ID47_00225"/>
<dbReference type="AlphaFoldDB" id="A0A077AXS2"/>
<proteinExistence type="predicted"/>
<evidence type="ECO:0000259" key="1">
    <source>
        <dbReference type="PROSITE" id="PS51787"/>
    </source>
</evidence>
<dbReference type="InterPro" id="IPR015947">
    <property type="entry name" value="PUA-like_sf"/>
</dbReference>
<dbReference type="OrthoDB" id="9806457at2"/>
<accession>A0A077AXS2</accession>
<dbReference type="InterPro" id="IPR046336">
    <property type="entry name" value="Lon_prtase_N_sf"/>
</dbReference>
<evidence type="ECO:0000313" key="2">
    <source>
        <dbReference type="EMBL" id="AIK95520.1"/>
    </source>
</evidence>
<dbReference type="Proteomes" id="UP000028926">
    <property type="component" value="Chromosome"/>
</dbReference>
<protein>
    <recommendedName>
        <fullName evidence="1">Lon N-terminal domain-containing protein</fullName>
    </recommendedName>
</protein>
<gene>
    <name evidence="2" type="ORF">ID47_00225</name>
</gene>
<feature type="domain" description="Lon N-terminal" evidence="1">
    <location>
        <begin position="17"/>
        <end position="212"/>
    </location>
</feature>
<dbReference type="eggNOG" id="COG2802">
    <property type="taxonomic scope" value="Bacteria"/>
</dbReference>
<dbReference type="Gene3D" id="2.30.130.40">
    <property type="entry name" value="LON domain-like"/>
    <property type="match status" value="1"/>
</dbReference>
<dbReference type="STRING" id="91604.ID47_00225"/>
<organism evidence="2 3">
    <name type="scientific">Candidatus Odyssella acanthamoebae</name>
    <dbReference type="NCBI Taxonomy" id="91604"/>
    <lineage>
        <taxon>Bacteria</taxon>
        <taxon>Pseudomonadati</taxon>
        <taxon>Pseudomonadota</taxon>
        <taxon>Alphaproteobacteria</taxon>
        <taxon>Holosporales</taxon>
        <taxon>Candidatus Paracaedibacteraceae</taxon>
        <taxon>Candidatus Odyssella</taxon>
    </lineage>
</organism>
<name>A0A077AXS2_9PROT</name>
<dbReference type="RefSeq" id="WP_038462661.1">
    <property type="nucleotide sequence ID" value="NZ_CP008941.1"/>
</dbReference>
<dbReference type="PANTHER" id="PTHR46732">
    <property type="entry name" value="ATP-DEPENDENT PROTEASE LA (LON) DOMAIN PROTEIN"/>
    <property type="match status" value="1"/>
</dbReference>
<dbReference type="SUPFAM" id="SSF88697">
    <property type="entry name" value="PUA domain-like"/>
    <property type="match status" value="1"/>
</dbReference>
<evidence type="ECO:0000313" key="3">
    <source>
        <dbReference type="Proteomes" id="UP000028926"/>
    </source>
</evidence>
<reference evidence="2 3" key="1">
    <citation type="submission" date="2014-07" db="EMBL/GenBank/DDBJ databases">
        <title>Comparative genomic insights into amoeba endosymbionts belonging to the families of Holosporaceae and Candidatus Midichloriaceae within Rickettsiales.</title>
        <authorList>
            <person name="Wang Z."/>
            <person name="Wu M."/>
        </authorList>
    </citation>
    <scope>NUCLEOTIDE SEQUENCE [LARGE SCALE GENOMIC DNA]</scope>
    <source>
        <strain evidence="2">PRA3</strain>
    </source>
</reference>
<dbReference type="InterPro" id="IPR003111">
    <property type="entry name" value="Lon_prtase_N"/>
</dbReference>